<protein>
    <recommendedName>
        <fullName evidence="5">Ubiquitin-like protease family profile domain-containing protein</fullName>
    </recommendedName>
</protein>
<dbReference type="Gene3D" id="3.40.395.10">
    <property type="entry name" value="Adenoviral Proteinase, Chain A"/>
    <property type="match status" value="1"/>
</dbReference>
<keyword evidence="3" id="KW-0378">Hydrolase</keyword>
<keyword evidence="2" id="KW-0645">Protease</keyword>
<feature type="compositionally biased region" description="Acidic residues" evidence="4">
    <location>
        <begin position="172"/>
        <end position="181"/>
    </location>
</feature>
<evidence type="ECO:0000256" key="4">
    <source>
        <dbReference type="SAM" id="MobiDB-lite"/>
    </source>
</evidence>
<evidence type="ECO:0000313" key="7">
    <source>
        <dbReference type="Proteomes" id="UP001642260"/>
    </source>
</evidence>
<dbReference type="SUPFAM" id="SSF54001">
    <property type="entry name" value="Cysteine proteinases"/>
    <property type="match status" value="1"/>
</dbReference>
<feature type="compositionally biased region" description="Low complexity" evidence="4">
    <location>
        <begin position="295"/>
        <end position="313"/>
    </location>
</feature>
<comment type="similarity">
    <text evidence="1">Belongs to the peptidase C48 family.</text>
</comment>
<evidence type="ECO:0000313" key="6">
    <source>
        <dbReference type="EMBL" id="CAH8383733.1"/>
    </source>
</evidence>
<gene>
    <name evidence="6" type="ORF">ERUC_LOCUS36216</name>
</gene>
<keyword evidence="7" id="KW-1185">Reference proteome</keyword>
<sequence length="707" mass="81271">MYFRKLKRKRDFTNPFKSFSQKQIVSLLFSPLPNLRRTLQWRFRVNLRNFSPPLVLVGDFVGDRALVEAFSLSLHLPLSSSFNRTQEPLSPEPKIELFFLQFQQLGDDVVYPYISWGGDYVVVEHAEFVRADEVEDDRITDLKRMIMDNHDFSGHIWEFEEDTVELSLELDDKEGEDDEVTQSEKGTENAEEAETDEDFQTPKQSRDSDSSARKGKKRLPDRGMEKRKHKVLSARPQQAPLGEDMKSWMAQLFQQNIEAMEDRLQKQMAERFEKMQSELKGSLKVGGGQLDHGVASPRKSSPSKPSASKATTSMPSPSKPTLRRSERVVKKHYFSEGVDMDFDVEIGTQGVEGLSQASFVPGFDPSQTNREDGTRDFWTPLTSLRPPVTVAKEGSSAPPPRRWEKWYKGGVKTLQLSDSPLPEDASPEFPLYYVAEDTWTRFSEWSMSPKTLQIGPTAFNMTIATRIIAAGKWLGNEEMDAFMYMWREKTSLQRWNVDRIAFMTATFCLQIDTAYRKFTRNKKKYQLPEFLLAYGRGELPSYGRTNKTWGVDVDKLYFPLFVNGNHWIAVCVNIIEKRVDVYDCFQGKNRQHVERFSVMIPRIVKGVAPPEEKKHLLLEKYTIHDIPLKSRLNKSCADCGAYALKHLECLLLGLDLGLVDDEIIMGCRQKIAVDIWEATQDPILIQLMLQHVPSEFETSEVYDIEDD</sequence>
<dbReference type="InterPro" id="IPR038765">
    <property type="entry name" value="Papain-like_cys_pep_sf"/>
</dbReference>
<organism evidence="6 7">
    <name type="scientific">Eruca vesicaria subsp. sativa</name>
    <name type="common">Garden rocket</name>
    <name type="synonym">Eruca sativa</name>
    <dbReference type="NCBI Taxonomy" id="29727"/>
    <lineage>
        <taxon>Eukaryota</taxon>
        <taxon>Viridiplantae</taxon>
        <taxon>Streptophyta</taxon>
        <taxon>Embryophyta</taxon>
        <taxon>Tracheophyta</taxon>
        <taxon>Spermatophyta</taxon>
        <taxon>Magnoliopsida</taxon>
        <taxon>eudicotyledons</taxon>
        <taxon>Gunneridae</taxon>
        <taxon>Pentapetalae</taxon>
        <taxon>rosids</taxon>
        <taxon>malvids</taxon>
        <taxon>Brassicales</taxon>
        <taxon>Brassicaceae</taxon>
        <taxon>Brassiceae</taxon>
        <taxon>Eruca</taxon>
    </lineage>
</organism>
<dbReference type="AlphaFoldDB" id="A0ABC8LJV8"/>
<feature type="region of interest" description="Disordered" evidence="4">
    <location>
        <begin position="172"/>
        <end position="242"/>
    </location>
</feature>
<dbReference type="GO" id="GO:0006508">
    <property type="term" value="P:proteolysis"/>
    <property type="evidence" value="ECO:0007669"/>
    <property type="project" value="UniProtKB-KW"/>
</dbReference>
<feature type="compositionally biased region" description="Basic and acidic residues" evidence="4">
    <location>
        <begin position="204"/>
        <end position="224"/>
    </location>
</feature>
<evidence type="ECO:0000259" key="5">
    <source>
        <dbReference type="PROSITE" id="PS50600"/>
    </source>
</evidence>
<dbReference type="Proteomes" id="UP001642260">
    <property type="component" value="Unassembled WGS sequence"/>
</dbReference>
<feature type="compositionally biased region" description="Acidic residues" evidence="4">
    <location>
        <begin position="189"/>
        <end position="199"/>
    </location>
</feature>
<dbReference type="GO" id="GO:0008233">
    <property type="term" value="F:peptidase activity"/>
    <property type="evidence" value="ECO:0007669"/>
    <property type="project" value="UniProtKB-KW"/>
</dbReference>
<dbReference type="Pfam" id="PF02902">
    <property type="entry name" value="Peptidase_C48"/>
    <property type="match status" value="1"/>
</dbReference>
<evidence type="ECO:0000256" key="1">
    <source>
        <dbReference type="ARBA" id="ARBA00005234"/>
    </source>
</evidence>
<dbReference type="InterPro" id="IPR003653">
    <property type="entry name" value="Peptidase_C48_C"/>
</dbReference>
<feature type="region of interest" description="Disordered" evidence="4">
    <location>
        <begin position="359"/>
        <end position="381"/>
    </location>
</feature>
<name>A0ABC8LJV8_ERUVS</name>
<accession>A0ABC8LJV8</accession>
<evidence type="ECO:0000256" key="3">
    <source>
        <dbReference type="ARBA" id="ARBA00022801"/>
    </source>
</evidence>
<evidence type="ECO:0000256" key="2">
    <source>
        <dbReference type="ARBA" id="ARBA00022670"/>
    </source>
</evidence>
<feature type="domain" description="Ubiquitin-like protease family profile" evidence="5">
    <location>
        <begin position="452"/>
        <end position="650"/>
    </location>
</feature>
<reference evidence="6 7" key="1">
    <citation type="submission" date="2022-03" db="EMBL/GenBank/DDBJ databases">
        <authorList>
            <person name="Macdonald S."/>
            <person name="Ahmed S."/>
            <person name="Newling K."/>
        </authorList>
    </citation>
    <scope>NUCLEOTIDE SEQUENCE [LARGE SCALE GENOMIC DNA]</scope>
</reference>
<dbReference type="PROSITE" id="PS50600">
    <property type="entry name" value="ULP_PROTEASE"/>
    <property type="match status" value="1"/>
</dbReference>
<feature type="region of interest" description="Disordered" evidence="4">
    <location>
        <begin position="283"/>
        <end position="328"/>
    </location>
</feature>
<comment type="caution">
    <text evidence="6">The sequence shown here is derived from an EMBL/GenBank/DDBJ whole genome shotgun (WGS) entry which is preliminary data.</text>
</comment>
<dbReference type="EMBL" id="CAKOAT010597375">
    <property type="protein sequence ID" value="CAH8383733.1"/>
    <property type="molecule type" value="Genomic_DNA"/>
</dbReference>
<proteinExistence type="inferred from homology"/>